<evidence type="ECO:0000256" key="1">
    <source>
        <dbReference type="ARBA" id="ARBA00000032"/>
    </source>
</evidence>
<dbReference type="InterPro" id="IPR029033">
    <property type="entry name" value="His_PPase_superfam"/>
</dbReference>
<dbReference type="EnsemblMetazoa" id="XM_032601708">
    <property type="protein sequence ID" value="XP_032457599"/>
    <property type="gene ID" value="LOC100116709"/>
</dbReference>
<evidence type="ECO:0000256" key="6">
    <source>
        <dbReference type="ARBA" id="ARBA00023157"/>
    </source>
</evidence>
<accession>A0A7M7Q7A3</accession>
<reference evidence="8" key="1">
    <citation type="submission" date="2021-01" db="UniProtKB">
        <authorList>
            <consortium name="EnsemblMetazoa"/>
        </authorList>
    </citation>
    <scope>IDENTIFICATION</scope>
</reference>
<dbReference type="InterPro" id="IPR000560">
    <property type="entry name" value="His_Pase_clade-2"/>
</dbReference>
<dbReference type="InParanoid" id="A0A7M7Q7A3"/>
<evidence type="ECO:0000256" key="2">
    <source>
        <dbReference type="ARBA" id="ARBA00005375"/>
    </source>
</evidence>
<dbReference type="EnsemblMetazoa" id="XM_031925667">
    <property type="protein sequence ID" value="XP_031781527"/>
    <property type="gene ID" value="LOC100116709"/>
</dbReference>
<proteinExistence type="inferred from homology"/>
<keyword evidence="4" id="KW-0732">Signal</keyword>
<dbReference type="Proteomes" id="UP000002358">
    <property type="component" value="Unassembled WGS sequence"/>
</dbReference>
<dbReference type="SUPFAM" id="SSF53254">
    <property type="entry name" value="Phosphoglycerate mutase-like"/>
    <property type="match status" value="1"/>
</dbReference>
<dbReference type="SMR" id="A0A7M7Q7A3"/>
<dbReference type="EnsemblMetazoa" id="XM_031925668">
    <property type="protein sequence ID" value="XP_031781528"/>
    <property type="gene ID" value="LOC100116709"/>
</dbReference>
<dbReference type="OrthoDB" id="10257284at2759"/>
<protein>
    <recommendedName>
        <fullName evidence="3">acid phosphatase</fullName>
        <ecNumber evidence="3">3.1.3.2</ecNumber>
    </recommendedName>
</protein>
<keyword evidence="9" id="KW-1185">Reference proteome</keyword>
<comment type="catalytic activity">
    <reaction evidence="1">
        <text>a phosphate monoester + H2O = an alcohol + phosphate</text>
        <dbReference type="Rhea" id="RHEA:15017"/>
        <dbReference type="ChEBI" id="CHEBI:15377"/>
        <dbReference type="ChEBI" id="CHEBI:30879"/>
        <dbReference type="ChEBI" id="CHEBI:43474"/>
        <dbReference type="ChEBI" id="CHEBI:67140"/>
        <dbReference type="EC" id="3.1.3.2"/>
    </reaction>
</comment>
<dbReference type="CDD" id="cd07061">
    <property type="entry name" value="HP_HAP_like"/>
    <property type="match status" value="1"/>
</dbReference>
<evidence type="ECO:0000256" key="5">
    <source>
        <dbReference type="ARBA" id="ARBA00022801"/>
    </source>
</evidence>
<keyword evidence="7" id="KW-0325">Glycoprotein</keyword>
<dbReference type="EnsemblMetazoa" id="XM_031925666">
    <property type="protein sequence ID" value="XP_031781526"/>
    <property type="gene ID" value="LOC100116709"/>
</dbReference>
<dbReference type="EC" id="3.1.3.2" evidence="3"/>
<name>A0A7M7Q7A3_NASVI</name>
<dbReference type="PANTHER" id="PTHR11567:SF211">
    <property type="entry name" value="PROSTATIC ACID PHOSPHATASE"/>
    <property type="match status" value="1"/>
</dbReference>
<dbReference type="Gene3D" id="3.40.50.1240">
    <property type="entry name" value="Phosphoglycerate mutase-like"/>
    <property type="match status" value="1"/>
</dbReference>
<organism evidence="8 9">
    <name type="scientific">Nasonia vitripennis</name>
    <name type="common">Parasitic wasp</name>
    <dbReference type="NCBI Taxonomy" id="7425"/>
    <lineage>
        <taxon>Eukaryota</taxon>
        <taxon>Metazoa</taxon>
        <taxon>Ecdysozoa</taxon>
        <taxon>Arthropoda</taxon>
        <taxon>Hexapoda</taxon>
        <taxon>Insecta</taxon>
        <taxon>Pterygota</taxon>
        <taxon>Neoptera</taxon>
        <taxon>Endopterygota</taxon>
        <taxon>Hymenoptera</taxon>
        <taxon>Apocrita</taxon>
        <taxon>Proctotrupomorpha</taxon>
        <taxon>Chalcidoidea</taxon>
        <taxon>Pteromalidae</taxon>
        <taxon>Pteromalinae</taxon>
        <taxon>Nasonia</taxon>
    </lineage>
</organism>
<dbReference type="InterPro" id="IPR050645">
    <property type="entry name" value="Histidine_acid_phosphatase"/>
</dbReference>
<gene>
    <name evidence="8" type="primary">100116709</name>
</gene>
<keyword evidence="5" id="KW-0378">Hydrolase</keyword>
<evidence type="ECO:0000313" key="9">
    <source>
        <dbReference type="Proteomes" id="UP000002358"/>
    </source>
</evidence>
<dbReference type="PANTHER" id="PTHR11567">
    <property type="entry name" value="ACID PHOSPHATASE-RELATED"/>
    <property type="match status" value="1"/>
</dbReference>
<dbReference type="AlphaFoldDB" id="A0A7M7Q7A3"/>
<evidence type="ECO:0000256" key="4">
    <source>
        <dbReference type="ARBA" id="ARBA00022729"/>
    </source>
</evidence>
<dbReference type="EnsemblMetazoa" id="XM_001601085">
    <property type="protein sequence ID" value="XP_001601135"/>
    <property type="gene ID" value="LOC100116709"/>
</dbReference>
<comment type="similarity">
    <text evidence="2">Belongs to the histidine acid phosphatase family.</text>
</comment>
<dbReference type="GO" id="GO:0003993">
    <property type="term" value="F:acid phosphatase activity"/>
    <property type="evidence" value="ECO:0007669"/>
    <property type="project" value="UniProtKB-EC"/>
</dbReference>
<keyword evidence="6" id="KW-1015">Disulfide bond</keyword>
<evidence type="ECO:0000313" key="8">
    <source>
        <dbReference type="EnsemblMetazoa" id="XP_031781525"/>
    </source>
</evidence>
<evidence type="ECO:0000256" key="7">
    <source>
        <dbReference type="ARBA" id="ARBA00023180"/>
    </source>
</evidence>
<dbReference type="EnsemblMetazoa" id="XM_031925665">
    <property type="protein sequence ID" value="XP_031781525"/>
    <property type="gene ID" value="LOC100116709"/>
</dbReference>
<evidence type="ECO:0000256" key="3">
    <source>
        <dbReference type="ARBA" id="ARBA00012646"/>
    </source>
</evidence>
<dbReference type="Pfam" id="PF00328">
    <property type="entry name" value="His_Phos_2"/>
    <property type="match status" value="1"/>
</dbReference>
<sequence length="400" mass="46942">MYKSMDKSLHTRLAQCCSSIGRKFRDIQTGAEGNMRHRMKLELVQTVFRHGERTNDEPEVSIFNHFGPSAYEPFGIGQLTNNGKREAFKIGQMLRRRYRDFLGDKYNSKDVFAISTEDDRTKMSLQLVLAGLYPPTPEFAWNPDLKWSPIPIRYTPKEVDILFKPFFNVRYYDLWEKVFTSKEFQKRMSRYSDFFDFMKKKTGVDVSNDVVNKCYMFNSLYIPKQLNLPMPGWYTEDVQKTWCKVYAQIVSSMAATPQLQKMNGGPIVKTLLENMNIDNTTINPRKIYLYSGHDHNLFSLKVIFGLNEPDFFDVGSGLVLEKWRDVDDRLYVRILLWTVPGEEPRAVRLGQRDEFCPVEEFAMIFRHVIPTEEDMSQMFNDMTADRWMNIFLLDPAVQLK</sequence>
<dbReference type="KEGG" id="nvi:100116709"/>